<organism evidence="2 3">
    <name type="scientific">Cohnella nanjingensis</name>
    <dbReference type="NCBI Taxonomy" id="1387779"/>
    <lineage>
        <taxon>Bacteria</taxon>
        <taxon>Bacillati</taxon>
        <taxon>Bacillota</taxon>
        <taxon>Bacilli</taxon>
        <taxon>Bacillales</taxon>
        <taxon>Paenibacillaceae</taxon>
        <taxon>Cohnella</taxon>
    </lineage>
</organism>
<dbReference type="InterPro" id="IPR013670">
    <property type="entry name" value="EcoEI_R_C_dom"/>
</dbReference>
<evidence type="ECO:0000259" key="1">
    <source>
        <dbReference type="Pfam" id="PF08463"/>
    </source>
</evidence>
<gene>
    <name evidence="2" type="ORF">H7C19_06210</name>
</gene>
<comment type="caution">
    <text evidence="2">The sequence shown here is derived from an EMBL/GenBank/DDBJ whole genome shotgun (WGS) entry which is preliminary data.</text>
</comment>
<dbReference type="RefSeq" id="WP_185141715.1">
    <property type="nucleotide sequence ID" value="NZ_JACJVP010000007.1"/>
</dbReference>
<evidence type="ECO:0000313" key="3">
    <source>
        <dbReference type="Proteomes" id="UP000547209"/>
    </source>
</evidence>
<sequence>MSKAQVPAAGEPAKFTKVQILAAKRFSPNQRDWLQALLQEGAEYTVEEAAQLLDQLFEQEAK</sequence>
<dbReference type="GO" id="GO:0006304">
    <property type="term" value="P:DNA modification"/>
    <property type="evidence" value="ECO:0007669"/>
    <property type="project" value="InterPro"/>
</dbReference>
<dbReference type="GO" id="GO:0003677">
    <property type="term" value="F:DNA binding"/>
    <property type="evidence" value="ECO:0007669"/>
    <property type="project" value="InterPro"/>
</dbReference>
<dbReference type="Pfam" id="PF08463">
    <property type="entry name" value="EcoEI_R_C"/>
    <property type="match status" value="1"/>
</dbReference>
<protein>
    <recommendedName>
        <fullName evidence="1">EcoEI R protein C-terminal domain-containing protein</fullName>
    </recommendedName>
</protein>
<reference evidence="2 3" key="1">
    <citation type="submission" date="2020-08" db="EMBL/GenBank/DDBJ databases">
        <title>Cohnella phylogeny.</title>
        <authorList>
            <person name="Dunlap C."/>
        </authorList>
    </citation>
    <scope>NUCLEOTIDE SEQUENCE [LARGE SCALE GENOMIC DNA]</scope>
    <source>
        <strain evidence="2 3">DSM 28246</strain>
    </source>
</reference>
<proteinExistence type="predicted"/>
<accession>A0A7X0RMJ0</accession>
<dbReference type="GO" id="GO:0003824">
    <property type="term" value="F:catalytic activity"/>
    <property type="evidence" value="ECO:0007669"/>
    <property type="project" value="InterPro"/>
</dbReference>
<dbReference type="EMBL" id="JACJVP010000007">
    <property type="protein sequence ID" value="MBB6670278.1"/>
    <property type="molecule type" value="Genomic_DNA"/>
</dbReference>
<dbReference type="Proteomes" id="UP000547209">
    <property type="component" value="Unassembled WGS sequence"/>
</dbReference>
<keyword evidence="3" id="KW-1185">Reference proteome</keyword>
<dbReference type="AlphaFoldDB" id="A0A7X0RMJ0"/>
<feature type="domain" description="EcoEI R protein C-terminal" evidence="1">
    <location>
        <begin position="12"/>
        <end position="60"/>
    </location>
</feature>
<evidence type="ECO:0000313" key="2">
    <source>
        <dbReference type="EMBL" id="MBB6670278.1"/>
    </source>
</evidence>
<name>A0A7X0RMJ0_9BACL</name>